<gene>
    <name evidence="2" type="ORF">CLAC_03610</name>
</gene>
<evidence type="ECO:0000313" key="3">
    <source>
        <dbReference type="Proteomes" id="UP000058446"/>
    </source>
</evidence>
<dbReference type="PATRIC" id="fig|1408189.4.peg.721"/>
<feature type="transmembrane region" description="Helical" evidence="1">
    <location>
        <begin position="21"/>
        <end position="46"/>
    </location>
</feature>
<keyword evidence="1" id="KW-1133">Transmembrane helix</keyword>
<evidence type="ECO:0000313" key="2">
    <source>
        <dbReference type="EMBL" id="ALA68464.1"/>
    </source>
</evidence>
<reference evidence="2 3" key="1">
    <citation type="submission" date="2013-10" db="EMBL/GenBank/DDBJ databases">
        <title>Complete genome sequence of Corynebacterium lactis DSM 45799(T), isolated from raw cow milk.</title>
        <authorList>
            <person name="Ruckert C."/>
            <person name="Albersmeier A."/>
            <person name="Lipski A."/>
            <person name="Kalinowski J."/>
        </authorList>
    </citation>
    <scope>NUCLEOTIDE SEQUENCE [LARGE SCALE GENOMIC DNA]</scope>
    <source>
        <strain evidence="2 3">RW2-5</strain>
    </source>
</reference>
<name>A0A0K2H352_9CORY</name>
<organism evidence="2 3">
    <name type="scientific">Corynebacterium lactis RW2-5</name>
    <dbReference type="NCBI Taxonomy" id="1408189"/>
    <lineage>
        <taxon>Bacteria</taxon>
        <taxon>Bacillati</taxon>
        <taxon>Actinomycetota</taxon>
        <taxon>Actinomycetes</taxon>
        <taxon>Mycobacteriales</taxon>
        <taxon>Corynebacteriaceae</taxon>
        <taxon>Corynebacterium</taxon>
    </lineage>
</organism>
<dbReference type="Proteomes" id="UP000058446">
    <property type="component" value="Chromosome"/>
</dbReference>
<dbReference type="KEGG" id="clw:CLAC_03610"/>
<evidence type="ECO:0000256" key="1">
    <source>
        <dbReference type="SAM" id="Phobius"/>
    </source>
</evidence>
<keyword evidence="1" id="KW-0812">Transmembrane</keyword>
<keyword evidence="1" id="KW-0472">Membrane</keyword>
<dbReference type="AlphaFoldDB" id="A0A0K2H352"/>
<dbReference type="EMBL" id="CP006841">
    <property type="protein sequence ID" value="ALA68464.1"/>
    <property type="molecule type" value="Genomic_DNA"/>
</dbReference>
<sequence length="69" mass="7839">MLHRVGSTFSRRFLVVLAFRLMMEGVIIIAGQLGFCVLQSLGWVFLWGGVGARFRDGWAETANAFRQKY</sequence>
<accession>A0A0K2H352</accession>
<keyword evidence="3" id="KW-1185">Reference proteome</keyword>
<proteinExistence type="predicted"/>
<protein>
    <submittedName>
        <fullName evidence="2">Uncharacterized protein</fullName>
    </submittedName>
</protein>